<feature type="compositionally biased region" description="Basic and acidic residues" evidence="2">
    <location>
        <begin position="50"/>
        <end position="69"/>
    </location>
</feature>
<dbReference type="InterPro" id="IPR050695">
    <property type="entry name" value="N-acetylmuramoyl_amidase_3"/>
</dbReference>
<keyword evidence="5" id="KW-1185">Reference proteome</keyword>
<dbReference type="Proteomes" id="UP000643810">
    <property type="component" value="Unassembled WGS sequence"/>
</dbReference>
<dbReference type="SMART" id="SM00646">
    <property type="entry name" value="Ami_3"/>
    <property type="match status" value="1"/>
</dbReference>
<dbReference type="InterPro" id="IPR002508">
    <property type="entry name" value="MurNAc-LAA_cat"/>
</dbReference>
<evidence type="ECO:0000259" key="3">
    <source>
        <dbReference type="SMART" id="SM00646"/>
    </source>
</evidence>
<dbReference type="EMBL" id="JACOPG010000001">
    <property type="protein sequence ID" value="MBC5685524.1"/>
    <property type="molecule type" value="Genomic_DNA"/>
</dbReference>
<organism evidence="4 5">
    <name type="scientific">Roseburia lenta</name>
    <dbReference type="NCBI Taxonomy" id="2763061"/>
    <lineage>
        <taxon>Bacteria</taxon>
        <taxon>Bacillati</taxon>
        <taxon>Bacillota</taxon>
        <taxon>Clostridia</taxon>
        <taxon>Lachnospirales</taxon>
        <taxon>Lachnospiraceae</taxon>
        <taxon>Roseburia</taxon>
    </lineage>
</organism>
<feature type="compositionally biased region" description="Acidic residues" evidence="2">
    <location>
        <begin position="38"/>
        <end position="49"/>
    </location>
</feature>
<feature type="region of interest" description="Disordered" evidence="2">
    <location>
        <begin position="38"/>
        <end position="113"/>
    </location>
</feature>
<comment type="caution">
    <text evidence="4">The sequence shown here is derived from an EMBL/GenBank/DDBJ whole genome shotgun (WGS) entry which is preliminary data.</text>
</comment>
<evidence type="ECO:0000256" key="2">
    <source>
        <dbReference type="SAM" id="MobiDB-lite"/>
    </source>
</evidence>
<reference evidence="4 5" key="1">
    <citation type="submission" date="2020-08" db="EMBL/GenBank/DDBJ databases">
        <title>Genome public.</title>
        <authorList>
            <person name="Liu C."/>
            <person name="Sun Q."/>
        </authorList>
    </citation>
    <scope>NUCLEOTIDE SEQUENCE [LARGE SCALE GENOMIC DNA]</scope>
    <source>
        <strain evidence="4 5">NSJ-9</strain>
    </source>
</reference>
<dbReference type="PANTHER" id="PTHR30404:SF0">
    <property type="entry name" value="N-ACETYLMURAMOYL-L-ALANINE AMIDASE AMIC"/>
    <property type="match status" value="1"/>
</dbReference>
<dbReference type="Gene3D" id="3.40.630.40">
    <property type="entry name" value="Zn-dependent exopeptidases"/>
    <property type="match status" value="1"/>
</dbReference>
<evidence type="ECO:0000313" key="4">
    <source>
        <dbReference type="EMBL" id="MBC5685524.1"/>
    </source>
</evidence>
<evidence type="ECO:0000256" key="1">
    <source>
        <dbReference type="ARBA" id="ARBA00022801"/>
    </source>
</evidence>
<accession>A0ABR7GDM6</accession>
<keyword evidence="1" id="KW-0378">Hydrolase</keyword>
<gene>
    <name evidence="4" type="ORF">H8R94_02655</name>
</gene>
<dbReference type="RefSeq" id="WP_186853787.1">
    <property type="nucleotide sequence ID" value="NZ_JACOPG010000001.1"/>
</dbReference>
<name>A0ABR7GDM6_9FIRM</name>
<feature type="domain" description="MurNAc-LAA" evidence="3">
    <location>
        <begin position="166"/>
        <end position="285"/>
    </location>
</feature>
<dbReference type="Pfam" id="PF01520">
    <property type="entry name" value="Amidase_3"/>
    <property type="match status" value="1"/>
</dbReference>
<dbReference type="SUPFAM" id="SSF53187">
    <property type="entry name" value="Zn-dependent exopeptidases"/>
    <property type="match status" value="1"/>
</dbReference>
<dbReference type="CDD" id="cd02696">
    <property type="entry name" value="MurNAc-LAA"/>
    <property type="match status" value="1"/>
</dbReference>
<protein>
    <submittedName>
        <fullName evidence="4">N-acetylmuramoyl-L-alanine amidase</fullName>
    </submittedName>
</protein>
<sequence>MMIKKKRWIPLVILLAIVCAILLAGFAYKKYKGILPEEDTSEQADDSVTEEDKTTSDQTDTDKEQKQDDMASDMTTEEPAANSHVVVIDPGHQGRGDSSTEPNGPGSSTMKARVTGGTHGTTTGVYEYQLTLVISQQLQAELENRGYTVYMTRTSHDVNISNMERAQYATSVGGEIAVRIHANGVDNASVSGALALAPSSSNPYIAYLSDSSWNLSKCILDAYCAATGMRNQGVSTSDTMTGINWSTVPVTILEMGYMTNPTDDVNMEDPAYQARMVQGIADGIDAYFGL</sequence>
<evidence type="ECO:0000313" key="5">
    <source>
        <dbReference type="Proteomes" id="UP000643810"/>
    </source>
</evidence>
<feature type="compositionally biased region" description="Polar residues" evidence="2">
    <location>
        <begin position="96"/>
        <end position="110"/>
    </location>
</feature>
<dbReference type="PANTHER" id="PTHR30404">
    <property type="entry name" value="N-ACETYLMURAMOYL-L-ALANINE AMIDASE"/>
    <property type="match status" value="1"/>
</dbReference>
<proteinExistence type="predicted"/>